<dbReference type="STRING" id="573061.Clocel_3626"/>
<dbReference type="EMBL" id="CP002160">
    <property type="protein sequence ID" value="ADL53297.1"/>
    <property type="molecule type" value="Genomic_DNA"/>
</dbReference>
<accession>D9SWL5</accession>
<reference evidence="2 3" key="1">
    <citation type="submission" date="2010-08" db="EMBL/GenBank/DDBJ databases">
        <title>Complete sequence of Clostridium cellulovorans 743B.</title>
        <authorList>
            <consortium name="US DOE Joint Genome Institute"/>
            <person name="Lucas S."/>
            <person name="Copeland A."/>
            <person name="Lapidus A."/>
            <person name="Cheng J.-F."/>
            <person name="Bruce D."/>
            <person name="Goodwin L."/>
            <person name="Pitluck S."/>
            <person name="Chertkov O."/>
            <person name="Detter J.C."/>
            <person name="Han C."/>
            <person name="Tapia R."/>
            <person name="Land M."/>
            <person name="Hauser L."/>
            <person name="Chang Y.-J."/>
            <person name="Jeffries C."/>
            <person name="Kyrpides N."/>
            <person name="Ivanova N."/>
            <person name="Mikhailova N."/>
            <person name="Hemme C.L."/>
            <person name="Woyke T."/>
        </authorList>
    </citation>
    <scope>NUCLEOTIDE SEQUENCE [LARGE SCALE GENOMIC DNA]</scope>
    <source>
        <strain evidence="3">ATCC 35296 / DSM 3052 / OCM 3 / 743B</strain>
    </source>
</reference>
<dbReference type="KEGG" id="ccb:Clocel_3626"/>
<dbReference type="Pfam" id="PF02624">
    <property type="entry name" value="YcaO"/>
    <property type="match status" value="1"/>
</dbReference>
<dbReference type="PANTHER" id="PTHR37809:SF1">
    <property type="entry name" value="RIBOSOMAL PROTEIN S12 METHYLTHIOTRANSFERASE ACCESSORY FACTOR YCAO"/>
    <property type="match status" value="1"/>
</dbReference>
<gene>
    <name evidence="2" type="ordered locus">Clocel_3626</name>
</gene>
<sequence length="555" mass="64458">MSYITRWKEETPKNTIAKIKNFLKEHDIEVEEVNKTNSKGCYALTLILKDTNLFVNGKGTTLEYATASAYGEFMERISTLVLFRYNHKGLTTKDEGPIYINEELFFTSEEYYSNDVLRVVSDYNISYEEALAVQEYFTSFNEKLVVEELTHLVTGEKKLFPMSMTDILYGTNGMSYGNTLDEAKVQALSEVFERYANREIVKRRLTPPIIENIEELLNPQLYSLIQEIQGEELTFKIMDAGIGLELPVICVLFEHIPSNKYYVKFGAHFDINIAVERCFTELFQGRNINDLGFLKEKVYVDDLSWQETNLESILHNGDGYYPLELFKEDEHSYPKKQWGNISSNSEGVKVFEALLNSLSKKVYFKDYSHHGHHVVRYLVEGISEIHIRIDQKIAWQINIVKIVAKLKRLTTLTVVELRSVISFIESSSSREDVTLIPYFRHPIKLGSRYRYFNLILLRFVLAVKEKDREKALIEAEKYGSLLNKNENIEASLKSILQFMEQPLSEEKYNSLIEVITIKIFKFNELEEEDFCQKGECYCNGIARNYKKIKGILKGE</sequence>
<keyword evidence="3" id="KW-1185">Reference proteome</keyword>
<proteinExistence type="predicted"/>
<dbReference type="PANTHER" id="PTHR37809">
    <property type="entry name" value="RIBOSOMAL PROTEIN S12 METHYLTHIOTRANSFERASE ACCESSORY FACTOR YCAO"/>
    <property type="match status" value="1"/>
</dbReference>
<protein>
    <recommendedName>
        <fullName evidence="1">YcaO domain-containing protein</fullName>
    </recommendedName>
</protein>
<dbReference type="NCBIfam" id="TIGR00702">
    <property type="entry name" value="YcaO-type kinase domain"/>
    <property type="match status" value="1"/>
</dbReference>
<dbReference type="Proteomes" id="UP000002730">
    <property type="component" value="Chromosome"/>
</dbReference>
<dbReference type="HOGENOM" id="CLU_490679_0_0_9"/>
<dbReference type="Gene3D" id="3.30.1330.230">
    <property type="match status" value="1"/>
</dbReference>
<name>D9SWL5_CLOC7</name>
<evidence type="ECO:0000259" key="1">
    <source>
        <dbReference type="PROSITE" id="PS51664"/>
    </source>
</evidence>
<dbReference type="AlphaFoldDB" id="D9SWL5"/>
<dbReference type="OrthoDB" id="9761274at2"/>
<evidence type="ECO:0000313" key="3">
    <source>
        <dbReference type="Proteomes" id="UP000002730"/>
    </source>
</evidence>
<dbReference type="eggNOG" id="COG1944">
    <property type="taxonomic scope" value="Bacteria"/>
</dbReference>
<dbReference type="PROSITE" id="PS51664">
    <property type="entry name" value="YCAO"/>
    <property type="match status" value="1"/>
</dbReference>
<dbReference type="InterPro" id="IPR003776">
    <property type="entry name" value="YcaO-like_dom"/>
</dbReference>
<feature type="domain" description="YcaO" evidence="1">
    <location>
        <begin position="57"/>
        <end position="425"/>
    </location>
</feature>
<organism evidence="2 3">
    <name type="scientific">Clostridium cellulovorans (strain ATCC 35296 / DSM 3052 / OCM 3 / 743B)</name>
    <dbReference type="NCBI Taxonomy" id="573061"/>
    <lineage>
        <taxon>Bacteria</taxon>
        <taxon>Bacillati</taxon>
        <taxon>Bacillota</taxon>
        <taxon>Clostridia</taxon>
        <taxon>Eubacteriales</taxon>
        <taxon>Clostridiaceae</taxon>
        <taxon>Clostridium</taxon>
    </lineage>
</organism>
<dbReference type="RefSeq" id="WP_010073630.1">
    <property type="nucleotide sequence ID" value="NC_014393.1"/>
</dbReference>
<evidence type="ECO:0000313" key="2">
    <source>
        <dbReference type="EMBL" id="ADL53297.1"/>
    </source>
</evidence>